<evidence type="ECO:0000313" key="2">
    <source>
        <dbReference type="Proteomes" id="UP000286680"/>
    </source>
</evidence>
<dbReference type="InterPro" id="IPR022025">
    <property type="entry name" value="Amidoligase_2"/>
</dbReference>
<comment type="caution">
    <text evidence="1">The sequence shown here is derived from an EMBL/GenBank/DDBJ whole genome shotgun (WGS) entry which is preliminary data.</text>
</comment>
<keyword evidence="2" id="KW-1185">Reference proteome</keyword>
<gene>
    <name evidence="1" type="ORF">CWE23_02880</name>
</gene>
<evidence type="ECO:0008006" key="3">
    <source>
        <dbReference type="Google" id="ProtNLM"/>
    </source>
</evidence>
<sequence>MKERAISNTESTFLPLSRECTVGFELEFSGLSVQSTLDTLQQQLQGQIQRVSLAERTITHSELGEFQIELDWSYLKKLAKEQSESGEKAWLQDLQQLAEKVVPLEVVCPPLTLSQCEHLPPLVDALRQAGARGTDESWIAAYGVHVNASVPMNDDGHIEPEVIHRYLQAYGLLQWWLFDALQVDTTRKVSPYIDKYPERYLRLLMAHESVTMPLLISDYLEHNASRNRALDMLPLFAHIDPDRVFEVVGDDKINSRPTFHYRLPNCHIEQPDWNLTDSWKGWWVIEQLANDERALAYWRDEFLALSRPLMGVAETDWKRRMQAWLTDRGWW</sequence>
<dbReference type="Pfam" id="PF12224">
    <property type="entry name" value="Amidoligase_2"/>
    <property type="match status" value="1"/>
</dbReference>
<accession>A0AA94JDP5</accession>
<reference evidence="2" key="1">
    <citation type="journal article" date="2018" name="Front. Microbiol.">
        <title>Genome-Based Analysis Reveals the Taxonomy and Diversity of the Family Idiomarinaceae.</title>
        <authorList>
            <person name="Liu Y."/>
            <person name="Lai Q."/>
            <person name="Shao Z."/>
        </authorList>
    </citation>
    <scope>NUCLEOTIDE SEQUENCE [LARGE SCALE GENOMIC DNA]</scope>
    <source>
        <strain evidence="2">SN-14</strain>
    </source>
</reference>
<dbReference type="Proteomes" id="UP000286680">
    <property type="component" value="Unassembled WGS sequence"/>
</dbReference>
<dbReference type="AlphaFoldDB" id="A0AA94JDP5"/>
<name>A0AA94JDP5_9GAMM</name>
<proteinExistence type="predicted"/>
<protein>
    <recommendedName>
        <fullName evidence="3">Amidoligase enzyme</fullName>
    </recommendedName>
</protein>
<dbReference type="EMBL" id="PIPS01000001">
    <property type="protein sequence ID" value="RUO44989.1"/>
    <property type="molecule type" value="Genomic_DNA"/>
</dbReference>
<evidence type="ECO:0000313" key="1">
    <source>
        <dbReference type="EMBL" id="RUO44989.1"/>
    </source>
</evidence>
<organism evidence="1 2">
    <name type="scientific">Idiomarina aquatica</name>
    <dbReference type="NCBI Taxonomy" id="1327752"/>
    <lineage>
        <taxon>Bacteria</taxon>
        <taxon>Pseudomonadati</taxon>
        <taxon>Pseudomonadota</taxon>
        <taxon>Gammaproteobacteria</taxon>
        <taxon>Alteromonadales</taxon>
        <taxon>Idiomarinaceae</taxon>
        <taxon>Idiomarina</taxon>
    </lineage>
</organism>